<reference evidence="6 7" key="1">
    <citation type="submission" date="2018-06" db="EMBL/GenBank/DDBJ databases">
        <title>Genomic Encyclopedia of Type Strains, Phase IV (KMG-IV): sequencing the most valuable type-strain genomes for metagenomic binning, comparative biology and taxonomic classification.</title>
        <authorList>
            <person name="Goeker M."/>
        </authorList>
    </citation>
    <scope>NUCLEOTIDE SEQUENCE [LARGE SCALE GENOMIC DNA]</scope>
    <source>
        <strain evidence="6 7">DSM 22112</strain>
    </source>
</reference>
<keyword evidence="2 3" id="KW-0690">Ribosome biogenesis</keyword>
<dbReference type="SUPFAM" id="SSF74942">
    <property type="entry name" value="YhbC-like, C-terminal domain"/>
    <property type="match status" value="1"/>
</dbReference>
<feature type="domain" description="Ribosome maturation factor RimP C-terminal" evidence="5">
    <location>
        <begin position="88"/>
        <end position="154"/>
    </location>
</feature>
<keyword evidence="1 3" id="KW-0963">Cytoplasm</keyword>
<dbReference type="EMBL" id="QNRX01000017">
    <property type="protein sequence ID" value="RBP59949.1"/>
    <property type="molecule type" value="Genomic_DNA"/>
</dbReference>
<accession>A0A366I214</accession>
<evidence type="ECO:0000259" key="4">
    <source>
        <dbReference type="Pfam" id="PF02576"/>
    </source>
</evidence>
<name>A0A366I214_9FIRM</name>
<evidence type="ECO:0000256" key="1">
    <source>
        <dbReference type="ARBA" id="ARBA00022490"/>
    </source>
</evidence>
<evidence type="ECO:0000256" key="2">
    <source>
        <dbReference type="ARBA" id="ARBA00022517"/>
    </source>
</evidence>
<dbReference type="AlphaFoldDB" id="A0A366I214"/>
<dbReference type="PANTHER" id="PTHR33867:SF1">
    <property type="entry name" value="RIBOSOME MATURATION FACTOR RIMP"/>
    <property type="match status" value="1"/>
</dbReference>
<dbReference type="GO" id="GO:0000028">
    <property type="term" value="P:ribosomal small subunit assembly"/>
    <property type="evidence" value="ECO:0007669"/>
    <property type="project" value="TreeGrafter"/>
</dbReference>
<sequence length="154" mass="17959">MAKIKTEEVVFDLAKPITDEYDFELVDVEYKKEGQNWYLRVYIDKDGGITLNDCEMVSNRLSDILDEKDPIDGSYFLEVSSPGLDRPLKKERDFIRYMDREVEISLYQAVNNSKNYKGINKGIKDDILTIELEDHGLLEIPMKSVASVRLYFEF</sequence>
<gene>
    <name evidence="3" type="primary">rimP</name>
    <name evidence="6" type="ORF">DES36_11744</name>
</gene>
<feature type="domain" description="Ribosome maturation factor RimP N-terminal" evidence="4">
    <location>
        <begin position="14"/>
        <end position="85"/>
    </location>
</feature>
<dbReference type="HAMAP" id="MF_01077">
    <property type="entry name" value="RimP"/>
    <property type="match status" value="1"/>
</dbReference>
<evidence type="ECO:0000313" key="7">
    <source>
        <dbReference type="Proteomes" id="UP000253490"/>
    </source>
</evidence>
<dbReference type="RefSeq" id="WP_113921405.1">
    <property type="nucleotide sequence ID" value="NZ_QNRX01000017.1"/>
</dbReference>
<dbReference type="GO" id="GO:0005829">
    <property type="term" value="C:cytosol"/>
    <property type="evidence" value="ECO:0007669"/>
    <property type="project" value="TreeGrafter"/>
</dbReference>
<dbReference type="SUPFAM" id="SSF75420">
    <property type="entry name" value="YhbC-like, N-terminal domain"/>
    <property type="match status" value="1"/>
</dbReference>
<dbReference type="InterPro" id="IPR003728">
    <property type="entry name" value="Ribosome_maturation_RimP"/>
</dbReference>
<protein>
    <recommendedName>
        <fullName evidence="3">Ribosome maturation factor RimP</fullName>
    </recommendedName>
</protein>
<evidence type="ECO:0000259" key="5">
    <source>
        <dbReference type="Pfam" id="PF17384"/>
    </source>
</evidence>
<comment type="function">
    <text evidence="3">Required for maturation of 30S ribosomal subunits.</text>
</comment>
<dbReference type="OrthoDB" id="9805006at2"/>
<dbReference type="InterPro" id="IPR036847">
    <property type="entry name" value="RimP_C_sf"/>
</dbReference>
<dbReference type="InterPro" id="IPR028989">
    <property type="entry name" value="RimP_N"/>
</dbReference>
<comment type="subcellular location">
    <subcellularLocation>
        <location evidence="3">Cytoplasm</location>
    </subcellularLocation>
</comment>
<proteinExistence type="inferred from homology"/>
<dbReference type="InterPro" id="IPR028998">
    <property type="entry name" value="RimP_C"/>
</dbReference>
<dbReference type="GO" id="GO:0006412">
    <property type="term" value="P:translation"/>
    <property type="evidence" value="ECO:0007669"/>
    <property type="project" value="TreeGrafter"/>
</dbReference>
<dbReference type="Pfam" id="PF17384">
    <property type="entry name" value="DUF150_C"/>
    <property type="match status" value="1"/>
</dbReference>
<dbReference type="Pfam" id="PF02576">
    <property type="entry name" value="RimP_N"/>
    <property type="match status" value="1"/>
</dbReference>
<dbReference type="Proteomes" id="UP000253490">
    <property type="component" value="Unassembled WGS sequence"/>
</dbReference>
<comment type="caution">
    <text evidence="6">The sequence shown here is derived from an EMBL/GenBank/DDBJ whole genome shotgun (WGS) entry which is preliminary data.</text>
</comment>
<dbReference type="InterPro" id="IPR035956">
    <property type="entry name" value="RimP_N_sf"/>
</dbReference>
<dbReference type="Gene3D" id="2.30.30.180">
    <property type="entry name" value="Ribosome maturation factor RimP, C-terminal domain"/>
    <property type="match status" value="1"/>
</dbReference>
<dbReference type="CDD" id="cd01734">
    <property type="entry name" value="YlxS_C"/>
    <property type="match status" value="1"/>
</dbReference>
<evidence type="ECO:0000256" key="3">
    <source>
        <dbReference type="HAMAP-Rule" id="MF_01077"/>
    </source>
</evidence>
<evidence type="ECO:0000313" key="6">
    <source>
        <dbReference type="EMBL" id="RBP59949.1"/>
    </source>
</evidence>
<dbReference type="NCBIfam" id="NF000928">
    <property type="entry name" value="PRK00092.1-2"/>
    <property type="match status" value="1"/>
</dbReference>
<dbReference type="Gene3D" id="3.30.300.70">
    <property type="entry name" value="RimP-like superfamily, N-terminal"/>
    <property type="match status" value="1"/>
</dbReference>
<keyword evidence="7" id="KW-1185">Reference proteome</keyword>
<dbReference type="PANTHER" id="PTHR33867">
    <property type="entry name" value="RIBOSOME MATURATION FACTOR RIMP"/>
    <property type="match status" value="1"/>
</dbReference>
<dbReference type="FunFam" id="3.30.300.70:FF:000001">
    <property type="entry name" value="Ribosome maturation factor RimP"/>
    <property type="match status" value="1"/>
</dbReference>
<organism evidence="6 7">
    <name type="scientific">Alkalibaculum bacchi</name>
    <dbReference type="NCBI Taxonomy" id="645887"/>
    <lineage>
        <taxon>Bacteria</taxon>
        <taxon>Bacillati</taxon>
        <taxon>Bacillota</taxon>
        <taxon>Clostridia</taxon>
        <taxon>Eubacteriales</taxon>
        <taxon>Eubacteriaceae</taxon>
        <taxon>Alkalibaculum</taxon>
    </lineage>
</organism>
<comment type="similarity">
    <text evidence="3">Belongs to the RimP family.</text>
</comment>